<dbReference type="EMBL" id="SOAU01000001">
    <property type="protein sequence ID" value="TDT15010.1"/>
    <property type="molecule type" value="Genomic_DNA"/>
</dbReference>
<gene>
    <name evidence="1" type="ORF">BDK89_0570</name>
</gene>
<dbReference type="AlphaFoldDB" id="A0A4R7HW03"/>
<dbReference type="SUPFAM" id="SSF46785">
    <property type="entry name" value="Winged helix' DNA-binding domain"/>
    <property type="match status" value="1"/>
</dbReference>
<evidence type="ECO:0000313" key="2">
    <source>
        <dbReference type="Proteomes" id="UP000294558"/>
    </source>
</evidence>
<dbReference type="InterPro" id="IPR036388">
    <property type="entry name" value="WH-like_DNA-bd_sf"/>
</dbReference>
<name>A0A4R7HW03_9ACTN</name>
<dbReference type="GO" id="GO:0003677">
    <property type="term" value="F:DNA binding"/>
    <property type="evidence" value="ECO:0007669"/>
    <property type="project" value="UniProtKB-KW"/>
</dbReference>
<protein>
    <submittedName>
        <fullName evidence="1">DNA-binding PadR family transcriptional regulator</fullName>
    </submittedName>
</protein>
<dbReference type="InterPro" id="IPR036390">
    <property type="entry name" value="WH_DNA-bd_sf"/>
</dbReference>
<keyword evidence="2" id="KW-1185">Reference proteome</keyword>
<dbReference type="Gene3D" id="1.10.10.10">
    <property type="entry name" value="Winged helix-like DNA-binding domain superfamily/Winged helix DNA-binding domain"/>
    <property type="match status" value="1"/>
</dbReference>
<dbReference type="RefSeq" id="WP_133867504.1">
    <property type="nucleotide sequence ID" value="NZ_SOAU01000001.1"/>
</dbReference>
<evidence type="ECO:0000313" key="1">
    <source>
        <dbReference type="EMBL" id="TDT15010.1"/>
    </source>
</evidence>
<sequence length="184" mass="20736">MSTEPLLGEWACLGVLYDQPAHGWAVARELRPDGPVGRVWSLSRPLTYRSIDRLAERRWIEPRAEETGGGGPTRTIMAATRAGRARFRSWLRTPVPHLRDLRSELLLKLVFAERLDIDVTAMVQDQRIVVDELAEALDAADDADVVTLWRAESAAAAQRFLAQMGSDTFRRDRRNVSDPMTQGR</sequence>
<dbReference type="Proteomes" id="UP000294558">
    <property type="component" value="Unassembled WGS sequence"/>
</dbReference>
<organism evidence="1 2">
    <name type="scientific">Ilumatobacter fluminis</name>
    <dbReference type="NCBI Taxonomy" id="467091"/>
    <lineage>
        <taxon>Bacteria</taxon>
        <taxon>Bacillati</taxon>
        <taxon>Actinomycetota</taxon>
        <taxon>Acidimicrobiia</taxon>
        <taxon>Acidimicrobiales</taxon>
        <taxon>Ilumatobacteraceae</taxon>
        <taxon>Ilumatobacter</taxon>
    </lineage>
</organism>
<proteinExistence type="predicted"/>
<keyword evidence="1" id="KW-0238">DNA-binding</keyword>
<dbReference type="OrthoDB" id="122286at2"/>
<accession>A0A4R7HW03</accession>
<reference evidence="1 2" key="1">
    <citation type="submission" date="2019-03" db="EMBL/GenBank/DDBJ databases">
        <title>Sequencing the genomes of 1000 actinobacteria strains.</title>
        <authorList>
            <person name="Klenk H.-P."/>
        </authorList>
    </citation>
    <scope>NUCLEOTIDE SEQUENCE [LARGE SCALE GENOMIC DNA]</scope>
    <source>
        <strain evidence="1 2">DSM 18936</strain>
    </source>
</reference>
<comment type="caution">
    <text evidence="1">The sequence shown here is derived from an EMBL/GenBank/DDBJ whole genome shotgun (WGS) entry which is preliminary data.</text>
</comment>